<keyword evidence="1" id="KW-0812">Transmembrane</keyword>
<name>A1ARD4_PELPD</name>
<dbReference type="AlphaFoldDB" id="A1ARD4"/>
<evidence type="ECO:0000256" key="1">
    <source>
        <dbReference type="SAM" id="Phobius"/>
    </source>
</evidence>
<keyword evidence="3" id="KW-1185">Reference proteome</keyword>
<sequence>MLFRDLREFRLQNIHFFNKLFACIVHYEKKLFGGCMSKPAPNILTLFSMLLVALSINIIFINNVQATDFMHSSIGNPASIGTITIEEFVDILKNIKLADGSHPKVGNIYKHKNIYSLDAIMNQGSKLHIRFEHLLNYYGEMSSFSVTVNGKTIDPQSFLVAICNVPRNETKADKVLKEKQRLEVEKKENERVENARISAEAIANRNEKARLSKISAIEEARRAINGTFSSEGKYYDGHPSHPDFIIFKSIDIKTVNNNTASILFKSLMGGEEVCRFIDNNAEIQTDYHSDTDVDFTIIAKDKNCSLKITTDRHTFQIQYRGDACEKLCAISDDMSSLKSYVRPNGFYVNKAKAEQAEKEEKIRNENVWK</sequence>
<accession>A1ARD4</accession>
<evidence type="ECO:0000313" key="2">
    <source>
        <dbReference type="EMBL" id="ABK99904.1"/>
    </source>
</evidence>
<dbReference type="KEGG" id="ppd:Ppro_2297"/>
<dbReference type="HOGENOM" id="CLU_749752_0_0_7"/>
<proteinExistence type="predicted"/>
<protein>
    <submittedName>
        <fullName evidence="2">Uncharacterized protein</fullName>
    </submittedName>
</protein>
<dbReference type="Proteomes" id="UP000006732">
    <property type="component" value="Chromosome"/>
</dbReference>
<evidence type="ECO:0000313" key="3">
    <source>
        <dbReference type="Proteomes" id="UP000006732"/>
    </source>
</evidence>
<dbReference type="EMBL" id="CP000482">
    <property type="protein sequence ID" value="ABK99904.1"/>
    <property type="molecule type" value="Genomic_DNA"/>
</dbReference>
<keyword evidence="1" id="KW-1133">Transmembrane helix</keyword>
<organism evidence="2 3">
    <name type="scientific">Pelobacter propionicus (strain DSM 2379 / NBRC 103807 / OttBd1)</name>
    <dbReference type="NCBI Taxonomy" id="338966"/>
    <lineage>
        <taxon>Bacteria</taxon>
        <taxon>Pseudomonadati</taxon>
        <taxon>Thermodesulfobacteriota</taxon>
        <taxon>Desulfuromonadia</taxon>
        <taxon>Desulfuromonadales</taxon>
        <taxon>Desulfuromonadaceae</taxon>
        <taxon>Pelobacter</taxon>
    </lineage>
</organism>
<gene>
    <name evidence="2" type="ordered locus">Ppro_2297</name>
</gene>
<feature type="transmembrane region" description="Helical" evidence="1">
    <location>
        <begin position="43"/>
        <end position="61"/>
    </location>
</feature>
<reference evidence="2 3" key="1">
    <citation type="submission" date="2006-10" db="EMBL/GenBank/DDBJ databases">
        <title>Complete sequence of chromosome of Pelobacter propionicus DSM 2379.</title>
        <authorList>
            <consortium name="US DOE Joint Genome Institute"/>
            <person name="Copeland A."/>
            <person name="Lucas S."/>
            <person name="Lapidus A."/>
            <person name="Barry K."/>
            <person name="Detter J.C."/>
            <person name="Glavina del Rio T."/>
            <person name="Hammon N."/>
            <person name="Israni S."/>
            <person name="Dalin E."/>
            <person name="Tice H."/>
            <person name="Pitluck S."/>
            <person name="Saunders E."/>
            <person name="Brettin T."/>
            <person name="Bruce D."/>
            <person name="Han C."/>
            <person name="Tapia R."/>
            <person name="Schmutz J."/>
            <person name="Larimer F."/>
            <person name="Land M."/>
            <person name="Hauser L."/>
            <person name="Kyrpides N."/>
            <person name="Kim E."/>
            <person name="Lovley D."/>
            <person name="Richardson P."/>
        </authorList>
    </citation>
    <scope>NUCLEOTIDE SEQUENCE [LARGE SCALE GENOMIC DNA]</scope>
    <source>
        <strain evidence="3">DSM 2379 / NBRC 103807 / OttBd1</strain>
    </source>
</reference>
<keyword evidence="1" id="KW-0472">Membrane</keyword>